<keyword evidence="2" id="KW-1185">Reference proteome</keyword>
<protein>
    <submittedName>
        <fullName evidence="1">Uncharacterized protein</fullName>
    </submittedName>
</protein>
<evidence type="ECO:0000313" key="2">
    <source>
        <dbReference type="Proteomes" id="UP000239494"/>
    </source>
</evidence>
<proteinExistence type="predicted"/>
<dbReference type="Proteomes" id="UP000239494">
    <property type="component" value="Unassembled WGS sequence"/>
</dbReference>
<comment type="caution">
    <text evidence="1">The sequence shown here is derived from an EMBL/GenBank/DDBJ whole genome shotgun (WGS) entry which is preliminary data.</text>
</comment>
<dbReference type="OrthoDB" id="3711227at2"/>
<accession>A0A2T0SWU6</accession>
<name>A0A2T0SWU6_9PSEU</name>
<dbReference type="EMBL" id="PVTF01000009">
    <property type="protein sequence ID" value="PRY37896.1"/>
    <property type="molecule type" value="Genomic_DNA"/>
</dbReference>
<gene>
    <name evidence="1" type="ORF">CLV43_109116</name>
</gene>
<organism evidence="1 2">
    <name type="scientific">Umezawaea tangerina</name>
    <dbReference type="NCBI Taxonomy" id="84725"/>
    <lineage>
        <taxon>Bacteria</taxon>
        <taxon>Bacillati</taxon>
        <taxon>Actinomycetota</taxon>
        <taxon>Actinomycetes</taxon>
        <taxon>Pseudonocardiales</taxon>
        <taxon>Pseudonocardiaceae</taxon>
        <taxon>Umezawaea</taxon>
    </lineage>
</organism>
<evidence type="ECO:0000313" key="1">
    <source>
        <dbReference type="EMBL" id="PRY37896.1"/>
    </source>
</evidence>
<sequence length="179" mass="19561">MAMNETDQGYLLPCGRDVEAVWDRLDEIDAHELECPHCLGARESLRALRAVTEEMSRDTSEPSRALFGRIMSAVRAEVRRGDMLPLGVGDLGPVSASERAIAAVLRYAADSVAGVRARHCQVWASVDVVNVELKIAVSVEVVAPDVVSMVRERVTTAATARVGMRVNRLDVTVEDLYDL</sequence>
<dbReference type="AlphaFoldDB" id="A0A2T0SWU6"/>
<reference evidence="1 2" key="1">
    <citation type="submission" date="2018-03" db="EMBL/GenBank/DDBJ databases">
        <title>Genomic Encyclopedia of Archaeal and Bacterial Type Strains, Phase II (KMG-II): from individual species to whole genera.</title>
        <authorList>
            <person name="Goeker M."/>
        </authorList>
    </citation>
    <scope>NUCLEOTIDE SEQUENCE [LARGE SCALE GENOMIC DNA]</scope>
    <source>
        <strain evidence="1 2">DSM 44720</strain>
    </source>
</reference>